<dbReference type="EMBL" id="DSBX01000272">
    <property type="protein sequence ID" value="HDR00078.1"/>
    <property type="molecule type" value="Genomic_DNA"/>
</dbReference>
<sequence length="472" mass="51523">MGANLLQPVASNSALDTTALPDSQFSVERLLNRTRRVEEELQPVSVRNHSGQHIAQVPTNARVRLGKYADIDADSDSTLCQAKSTIAALNSVSTQPADSACHRERWQYTAGVRIILSAAFNVYASVGITKYLHRLAEALHGRCELTIMTPEPKGFPDGADIVRIPTWTARNYGRLIWTMTSLRRLLSRQPDTVLLCPTPDTPPRPPLPTISVVHDLIPLILPESIRRRDRRLFQASLRTLRWADSILTDSENTAKDLVQWSPRLKNRVSVCYPGPGIAVSATPSDSAIGLQPYLLYVGGYSPHKNLLRLVSAFAALGGPPGLKLVLVGGEHHQSTDSLLMLASELGVAERIVLLSDLPDNAVSELYRSAELFVFPSLYEGFGLPVLESLKHGTPVACSRTSSLPEVAGSLAVYFDPCDSSAIAQALRYALAHKRALADRIAVAGQQLKTYSWDSAATLVLSTAERLLDKTNR</sequence>
<evidence type="ECO:0000259" key="3">
    <source>
        <dbReference type="Pfam" id="PF13439"/>
    </source>
</evidence>
<dbReference type="PANTHER" id="PTHR46401:SF2">
    <property type="entry name" value="GLYCOSYLTRANSFERASE WBBK-RELATED"/>
    <property type="match status" value="1"/>
</dbReference>
<accession>A0A7V0T6I6</accession>
<dbReference type="InterPro" id="IPR028098">
    <property type="entry name" value="Glyco_trans_4-like_N"/>
</dbReference>
<evidence type="ECO:0000259" key="2">
    <source>
        <dbReference type="Pfam" id="PF00534"/>
    </source>
</evidence>
<dbReference type="InterPro" id="IPR001296">
    <property type="entry name" value="Glyco_trans_1"/>
</dbReference>
<dbReference type="AlphaFoldDB" id="A0A7V0T6I6"/>
<dbReference type="SUPFAM" id="SSF53756">
    <property type="entry name" value="UDP-Glycosyltransferase/glycogen phosphorylase"/>
    <property type="match status" value="1"/>
</dbReference>
<organism evidence="4">
    <name type="scientific">candidate division WOR-3 bacterium</name>
    <dbReference type="NCBI Taxonomy" id="2052148"/>
    <lineage>
        <taxon>Bacteria</taxon>
        <taxon>Bacteria division WOR-3</taxon>
    </lineage>
</organism>
<name>A0A7V0T6I6_UNCW3</name>
<dbReference type="CDD" id="cd03809">
    <property type="entry name" value="GT4_MtfB-like"/>
    <property type="match status" value="1"/>
</dbReference>
<evidence type="ECO:0000256" key="1">
    <source>
        <dbReference type="ARBA" id="ARBA00022679"/>
    </source>
</evidence>
<feature type="domain" description="Glycosyl transferase family 1" evidence="2">
    <location>
        <begin position="291"/>
        <end position="441"/>
    </location>
</feature>
<evidence type="ECO:0000313" key="4">
    <source>
        <dbReference type="EMBL" id="HDR00078.1"/>
    </source>
</evidence>
<dbReference type="PANTHER" id="PTHR46401">
    <property type="entry name" value="GLYCOSYLTRANSFERASE WBBK-RELATED"/>
    <property type="match status" value="1"/>
</dbReference>
<proteinExistence type="predicted"/>
<dbReference type="Gene3D" id="3.40.50.2000">
    <property type="entry name" value="Glycogen Phosphorylase B"/>
    <property type="match status" value="2"/>
</dbReference>
<gene>
    <name evidence="4" type="ORF">ENN51_07340</name>
</gene>
<dbReference type="Proteomes" id="UP000885672">
    <property type="component" value="Unassembled WGS sequence"/>
</dbReference>
<dbReference type="GO" id="GO:0009103">
    <property type="term" value="P:lipopolysaccharide biosynthetic process"/>
    <property type="evidence" value="ECO:0007669"/>
    <property type="project" value="TreeGrafter"/>
</dbReference>
<feature type="domain" description="Glycosyltransferase subfamily 4-like N-terminal" evidence="3">
    <location>
        <begin position="127"/>
        <end position="274"/>
    </location>
</feature>
<dbReference type="GO" id="GO:0016757">
    <property type="term" value="F:glycosyltransferase activity"/>
    <property type="evidence" value="ECO:0007669"/>
    <property type="project" value="InterPro"/>
</dbReference>
<reference evidence="4" key="1">
    <citation type="journal article" date="2020" name="mSystems">
        <title>Genome- and Community-Level Interaction Insights into Carbon Utilization and Element Cycling Functions of Hydrothermarchaeota in Hydrothermal Sediment.</title>
        <authorList>
            <person name="Zhou Z."/>
            <person name="Liu Y."/>
            <person name="Xu W."/>
            <person name="Pan J."/>
            <person name="Luo Z.H."/>
            <person name="Li M."/>
        </authorList>
    </citation>
    <scope>NUCLEOTIDE SEQUENCE [LARGE SCALE GENOMIC DNA]</scope>
    <source>
        <strain evidence="4">SpSt-1182</strain>
    </source>
</reference>
<protein>
    <submittedName>
        <fullName evidence="4">Glycosyltransferase family 1 protein</fullName>
    </submittedName>
</protein>
<dbReference type="Pfam" id="PF13439">
    <property type="entry name" value="Glyco_transf_4"/>
    <property type="match status" value="1"/>
</dbReference>
<dbReference type="Pfam" id="PF00534">
    <property type="entry name" value="Glycos_transf_1"/>
    <property type="match status" value="1"/>
</dbReference>
<keyword evidence="1" id="KW-0808">Transferase</keyword>
<comment type="caution">
    <text evidence="4">The sequence shown here is derived from an EMBL/GenBank/DDBJ whole genome shotgun (WGS) entry which is preliminary data.</text>
</comment>